<keyword evidence="3" id="KW-0378">Hydrolase</keyword>
<reference evidence="8" key="2">
    <citation type="submission" date="2023-05" db="EMBL/GenBank/DDBJ databases">
        <authorList>
            <person name="Schelkunov M.I."/>
        </authorList>
    </citation>
    <scope>NUCLEOTIDE SEQUENCE</scope>
    <source>
        <strain evidence="8">Hsosn_3</strain>
        <tissue evidence="8">Leaf</tissue>
    </source>
</reference>
<keyword evidence="9" id="KW-1185">Reference proteome</keyword>
<proteinExistence type="predicted"/>
<dbReference type="EMBL" id="JAUIZM010000009">
    <property type="protein sequence ID" value="KAK1366611.1"/>
    <property type="molecule type" value="Genomic_DNA"/>
</dbReference>
<dbReference type="SUPFAM" id="SSF56784">
    <property type="entry name" value="HAD-like"/>
    <property type="match status" value="1"/>
</dbReference>
<dbReference type="GO" id="GO:0005634">
    <property type="term" value="C:nucleus"/>
    <property type="evidence" value="ECO:0007669"/>
    <property type="project" value="UniProtKB-SubCell"/>
</dbReference>
<evidence type="ECO:0000256" key="1">
    <source>
        <dbReference type="ARBA" id="ARBA00004123"/>
    </source>
</evidence>
<dbReference type="AlphaFoldDB" id="A0AAD8HHH0"/>
<protein>
    <recommendedName>
        <fullName evidence="2">protein-serine/threonine phosphatase</fullName>
        <ecNumber evidence="2">3.1.3.16</ecNumber>
    </recommendedName>
</protein>
<dbReference type="InterPro" id="IPR036412">
    <property type="entry name" value="HAD-like_sf"/>
</dbReference>
<evidence type="ECO:0000259" key="7">
    <source>
        <dbReference type="Pfam" id="PF03031"/>
    </source>
</evidence>
<evidence type="ECO:0000256" key="2">
    <source>
        <dbReference type="ARBA" id="ARBA00013081"/>
    </source>
</evidence>
<comment type="catalytic activity">
    <reaction evidence="5">
        <text>O-phospho-L-seryl-[protein] + H2O = L-seryl-[protein] + phosphate</text>
        <dbReference type="Rhea" id="RHEA:20629"/>
        <dbReference type="Rhea" id="RHEA-COMP:9863"/>
        <dbReference type="Rhea" id="RHEA-COMP:11604"/>
        <dbReference type="ChEBI" id="CHEBI:15377"/>
        <dbReference type="ChEBI" id="CHEBI:29999"/>
        <dbReference type="ChEBI" id="CHEBI:43474"/>
        <dbReference type="ChEBI" id="CHEBI:83421"/>
        <dbReference type="EC" id="3.1.3.16"/>
    </reaction>
</comment>
<feature type="domain" description="FCP1 homology" evidence="7">
    <location>
        <begin position="3"/>
        <end position="67"/>
    </location>
</feature>
<reference evidence="8" key="1">
    <citation type="submission" date="2023-02" db="EMBL/GenBank/DDBJ databases">
        <title>Genome of toxic invasive species Heracleum sosnowskyi carries increased number of genes despite the absence of recent whole-genome duplications.</title>
        <authorList>
            <person name="Schelkunov M."/>
            <person name="Shtratnikova V."/>
            <person name="Makarenko M."/>
            <person name="Klepikova A."/>
            <person name="Omelchenko D."/>
            <person name="Novikova G."/>
            <person name="Obukhova E."/>
            <person name="Bogdanov V."/>
            <person name="Penin A."/>
            <person name="Logacheva M."/>
        </authorList>
    </citation>
    <scope>NUCLEOTIDE SEQUENCE</scope>
    <source>
        <strain evidence="8">Hsosn_3</strain>
        <tissue evidence="8">Leaf</tissue>
    </source>
</reference>
<dbReference type="Pfam" id="PF03031">
    <property type="entry name" value="NIF"/>
    <property type="match status" value="1"/>
</dbReference>
<dbReference type="PANTHER" id="PTHR23081:SF23">
    <property type="entry name" value="RNA POLYMERASE II C-TERMINAL DOMAIN PHOSPHATASE-LIKE"/>
    <property type="match status" value="1"/>
</dbReference>
<evidence type="ECO:0000256" key="6">
    <source>
        <dbReference type="ARBA" id="ARBA00048336"/>
    </source>
</evidence>
<dbReference type="InterPro" id="IPR039189">
    <property type="entry name" value="Fcp1"/>
</dbReference>
<name>A0AAD8HHH0_9APIA</name>
<comment type="caution">
    <text evidence="8">The sequence shown here is derived from an EMBL/GenBank/DDBJ whole genome shotgun (WGS) entry which is preliminary data.</text>
</comment>
<gene>
    <name evidence="8" type="ORF">POM88_042172</name>
</gene>
<keyword evidence="4" id="KW-0539">Nucleus</keyword>
<dbReference type="Gene3D" id="3.40.50.1000">
    <property type="entry name" value="HAD superfamily/HAD-like"/>
    <property type="match status" value="1"/>
</dbReference>
<dbReference type="InterPro" id="IPR023214">
    <property type="entry name" value="HAD_sf"/>
</dbReference>
<sequence>MASILDPRGVYFGSRIISSEDSTEVNGKSLDVLPDVDESFVLILDDLDVVWPKYLRNLILMKKYVYFSQTGPSNETIKVFRDEDERKGALSFILEILKEVHGLYYQRGKLSGHCDVRDLLEIIHMMMYS</sequence>
<dbReference type="Proteomes" id="UP001237642">
    <property type="component" value="Unassembled WGS sequence"/>
</dbReference>
<dbReference type="EC" id="3.1.3.16" evidence="2"/>
<accession>A0AAD8HHH0</accession>
<evidence type="ECO:0000256" key="5">
    <source>
        <dbReference type="ARBA" id="ARBA00047761"/>
    </source>
</evidence>
<evidence type="ECO:0000313" key="8">
    <source>
        <dbReference type="EMBL" id="KAK1366611.1"/>
    </source>
</evidence>
<evidence type="ECO:0000256" key="3">
    <source>
        <dbReference type="ARBA" id="ARBA00022801"/>
    </source>
</evidence>
<evidence type="ECO:0000313" key="9">
    <source>
        <dbReference type="Proteomes" id="UP001237642"/>
    </source>
</evidence>
<dbReference type="PANTHER" id="PTHR23081">
    <property type="entry name" value="RNA POLYMERASE II CTD PHOSPHATASE"/>
    <property type="match status" value="1"/>
</dbReference>
<comment type="subcellular location">
    <subcellularLocation>
        <location evidence="1">Nucleus</location>
    </subcellularLocation>
</comment>
<organism evidence="8 9">
    <name type="scientific">Heracleum sosnowskyi</name>
    <dbReference type="NCBI Taxonomy" id="360622"/>
    <lineage>
        <taxon>Eukaryota</taxon>
        <taxon>Viridiplantae</taxon>
        <taxon>Streptophyta</taxon>
        <taxon>Embryophyta</taxon>
        <taxon>Tracheophyta</taxon>
        <taxon>Spermatophyta</taxon>
        <taxon>Magnoliopsida</taxon>
        <taxon>eudicotyledons</taxon>
        <taxon>Gunneridae</taxon>
        <taxon>Pentapetalae</taxon>
        <taxon>asterids</taxon>
        <taxon>campanulids</taxon>
        <taxon>Apiales</taxon>
        <taxon>Apiaceae</taxon>
        <taxon>Apioideae</taxon>
        <taxon>apioid superclade</taxon>
        <taxon>Tordylieae</taxon>
        <taxon>Tordyliinae</taxon>
        <taxon>Heracleum</taxon>
    </lineage>
</organism>
<dbReference type="GO" id="GO:0008420">
    <property type="term" value="F:RNA polymerase II CTD heptapeptide repeat phosphatase activity"/>
    <property type="evidence" value="ECO:0007669"/>
    <property type="project" value="InterPro"/>
</dbReference>
<evidence type="ECO:0000256" key="4">
    <source>
        <dbReference type="ARBA" id="ARBA00023242"/>
    </source>
</evidence>
<dbReference type="InterPro" id="IPR004274">
    <property type="entry name" value="FCP1_dom"/>
</dbReference>
<comment type="catalytic activity">
    <reaction evidence="6">
        <text>O-phospho-L-threonyl-[protein] + H2O = L-threonyl-[protein] + phosphate</text>
        <dbReference type="Rhea" id="RHEA:47004"/>
        <dbReference type="Rhea" id="RHEA-COMP:11060"/>
        <dbReference type="Rhea" id="RHEA-COMP:11605"/>
        <dbReference type="ChEBI" id="CHEBI:15377"/>
        <dbReference type="ChEBI" id="CHEBI:30013"/>
        <dbReference type="ChEBI" id="CHEBI:43474"/>
        <dbReference type="ChEBI" id="CHEBI:61977"/>
        <dbReference type="EC" id="3.1.3.16"/>
    </reaction>
</comment>